<dbReference type="PROSITE" id="PS50222">
    <property type="entry name" value="EF_HAND_2"/>
    <property type="match status" value="3"/>
</dbReference>
<dbReference type="PANTHER" id="PTHR14614:SF130">
    <property type="entry name" value="PROTEIN-LYSINE N-METHYLTRANSFERASE EEF2KMT"/>
    <property type="match status" value="1"/>
</dbReference>
<dbReference type="GO" id="GO:0032991">
    <property type="term" value="C:protein-containing complex"/>
    <property type="evidence" value="ECO:0007669"/>
    <property type="project" value="TreeGrafter"/>
</dbReference>
<evidence type="ECO:0000313" key="2">
    <source>
        <dbReference type="Proteomes" id="UP000035681"/>
    </source>
</evidence>
<accession>A0AAF5DCM4</accession>
<dbReference type="GO" id="GO:0005509">
    <property type="term" value="F:calcium ion binding"/>
    <property type="evidence" value="ECO:0007669"/>
    <property type="project" value="InterPro"/>
</dbReference>
<organism evidence="2 3">
    <name type="scientific">Strongyloides stercoralis</name>
    <name type="common">Threadworm</name>
    <dbReference type="NCBI Taxonomy" id="6248"/>
    <lineage>
        <taxon>Eukaryota</taxon>
        <taxon>Metazoa</taxon>
        <taxon>Ecdysozoa</taxon>
        <taxon>Nematoda</taxon>
        <taxon>Chromadorea</taxon>
        <taxon>Rhabditida</taxon>
        <taxon>Tylenchina</taxon>
        <taxon>Panagrolaimomorpha</taxon>
        <taxon>Strongyloidoidea</taxon>
        <taxon>Strongyloididae</taxon>
        <taxon>Strongyloides</taxon>
    </lineage>
</organism>
<dbReference type="FunFam" id="1.10.238.10:FF:000001">
    <property type="entry name" value="Calmodulin 1"/>
    <property type="match status" value="1"/>
</dbReference>
<name>A0AAF5DCM4_STRER</name>
<dbReference type="InterPro" id="IPR019410">
    <property type="entry name" value="Methyltransf_16"/>
</dbReference>
<dbReference type="InterPro" id="IPR002048">
    <property type="entry name" value="EF_hand_dom"/>
</dbReference>
<feature type="domain" description="EF-hand" evidence="1">
    <location>
        <begin position="372"/>
        <end position="407"/>
    </location>
</feature>
<dbReference type="WBParaSite" id="TCONS_00010313.p1">
    <property type="protein sequence ID" value="TCONS_00010313.p1"/>
    <property type="gene ID" value="XLOC_003350"/>
</dbReference>
<dbReference type="AlphaFoldDB" id="A0AAF5DCM4"/>
<dbReference type="PANTHER" id="PTHR14614">
    <property type="entry name" value="HEPATOCELLULAR CARCINOMA-ASSOCIATED ANTIGEN"/>
    <property type="match status" value="1"/>
</dbReference>
<dbReference type="Gene3D" id="1.10.238.10">
    <property type="entry name" value="EF-hand"/>
    <property type="match status" value="2"/>
</dbReference>
<dbReference type="CDD" id="cd00051">
    <property type="entry name" value="EFh"/>
    <property type="match status" value="1"/>
</dbReference>
<dbReference type="SUPFAM" id="SSF47473">
    <property type="entry name" value="EF-hand"/>
    <property type="match status" value="1"/>
</dbReference>
<dbReference type="Gene3D" id="3.40.50.150">
    <property type="entry name" value="Vaccinia Virus protein VP39"/>
    <property type="match status" value="1"/>
</dbReference>
<sequence length="525" mass="60811">DMSKISIYFQLLKVRNNDVVKINESLLRGEECYYLAEAYKIPYSKFSYLSPSSKKKWLTNNFNNSMDNIYNFIRCYYSSSKINDDLLNEIIEILKIDNKYIDKIIWDKLLLQFPCKKMFERNLEKEGFCGSDKIYEKLSLLMVDDKDKDIVSYRIYFDEKLNNKIIIQEYVEQLSCGTTGLSCWQASSILASMICFDNEFKKKYNFKNKNVLELGAGCGLTGIAIKVFAKVGFIKMTDCNELVINQLKKNVEINKLDSKEVSISYLNWKDEIKENFSYDYIIAADVIYDISILDSLLKTSSSLLKGTNGIFIIASTLRNQETIKEFENKIDKNNLILLEKRIFDSNKNGLFRANKLFKMVDIPEKRDELNEVSLKKINEAFEMCDENGKGLISIKKLKVVMRALGFEPRQAEVDQLSEGLKEIAGRKTKNKEEFTVGELSELLTEKFVKCDIDEATSELKSAFKMFDKDQKGFINFEDLKRVVGELGENINDDELWDMIKEADATKNGHVNENDFMAMMKRTSLY</sequence>
<dbReference type="Pfam" id="PF10294">
    <property type="entry name" value="Methyltransf_16"/>
    <property type="match status" value="1"/>
</dbReference>
<dbReference type="InterPro" id="IPR011992">
    <property type="entry name" value="EF-hand-dom_pair"/>
</dbReference>
<protein>
    <submittedName>
        <fullName evidence="3">FAM86 N-terminal domain-containing protein</fullName>
    </submittedName>
</protein>
<reference evidence="3" key="1">
    <citation type="submission" date="2024-02" db="UniProtKB">
        <authorList>
            <consortium name="WormBaseParasite"/>
        </authorList>
    </citation>
    <scope>IDENTIFICATION</scope>
</reference>
<keyword evidence="2" id="KW-1185">Reference proteome</keyword>
<proteinExistence type="predicted"/>
<dbReference type="Proteomes" id="UP000035681">
    <property type="component" value="Unplaced"/>
</dbReference>
<feature type="domain" description="EF-hand" evidence="1">
    <location>
        <begin position="490"/>
        <end position="525"/>
    </location>
</feature>
<feature type="domain" description="EF-hand" evidence="1">
    <location>
        <begin position="454"/>
        <end position="489"/>
    </location>
</feature>
<dbReference type="SMART" id="SM00054">
    <property type="entry name" value="EFh"/>
    <property type="match status" value="3"/>
</dbReference>
<dbReference type="SUPFAM" id="SSF53335">
    <property type="entry name" value="S-adenosyl-L-methionine-dependent methyltransferases"/>
    <property type="match status" value="1"/>
</dbReference>
<dbReference type="Pfam" id="PF13499">
    <property type="entry name" value="EF-hand_7"/>
    <property type="match status" value="1"/>
</dbReference>
<evidence type="ECO:0000259" key="1">
    <source>
        <dbReference type="PROSITE" id="PS50222"/>
    </source>
</evidence>
<dbReference type="InterPro" id="IPR029063">
    <property type="entry name" value="SAM-dependent_MTases_sf"/>
</dbReference>
<evidence type="ECO:0000313" key="3">
    <source>
        <dbReference type="WBParaSite" id="TCONS_00010313.p1"/>
    </source>
</evidence>
<dbReference type="CDD" id="cd02440">
    <property type="entry name" value="AdoMet_MTases"/>
    <property type="match status" value="1"/>
</dbReference>